<dbReference type="Proteomes" id="UP000005621">
    <property type="component" value="Unassembled WGS sequence"/>
</dbReference>
<gene>
    <name evidence="2" type="ORF">HMPREF9950_0656</name>
</gene>
<keyword evidence="1" id="KW-1133">Transmembrane helix</keyword>
<dbReference type="EMBL" id="AFUU01000004">
    <property type="protein sequence ID" value="EGV00932.1"/>
    <property type="molecule type" value="Genomic_DNA"/>
</dbReference>
<sequence>MHVRIFLFGMKTMWESPVFSFAFYLLASILLLIFWRRFIIVRRSGGDFFAPFHIANGRFYIHNAFVFVKRIIPLNNIRRIEVKYIRSVKLNGARYHLFIERKDGKAVSFFFGQSKQNDLLVKNLKNETKNYHIRIVIDG</sequence>
<dbReference type="AlphaFoldDB" id="F9Q4W1"/>
<keyword evidence="1" id="KW-0812">Transmembrane</keyword>
<proteinExistence type="predicted"/>
<reference evidence="2 3" key="1">
    <citation type="submission" date="2011-07" db="EMBL/GenBank/DDBJ databases">
        <authorList>
            <person name="Harkins D.M."/>
            <person name="Madupu R."/>
            <person name="Durkin A.S."/>
            <person name="Torralba M."/>
            <person name="Methe B."/>
            <person name="Sutton G.G."/>
            <person name="Nelson K.E."/>
        </authorList>
    </citation>
    <scope>NUCLEOTIDE SEQUENCE [LARGE SCALE GENOMIC DNA]</scope>
    <source>
        <strain evidence="2 3">SK313</strain>
    </source>
</reference>
<organism evidence="2 3">
    <name type="scientific">Streptococcus oralis SK313</name>
    <dbReference type="NCBI Taxonomy" id="1035190"/>
    <lineage>
        <taxon>Bacteria</taxon>
        <taxon>Bacillati</taxon>
        <taxon>Bacillota</taxon>
        <taxon>Bacilli</taxon>
        <taxon>Lactobacillales</taxon>
        <taxon>Streptococcaceae</taxon>
        <taxon>Streptococcus</taxon>
    </lineage>
</organism>
<evidence type="ECO:0000313" key="2">
    <source>
        <dbReference type="EMBL" id="EGV00932.1"/>
    </source>
</evidence>
<protein>
    <submittedName>
        <fullName evidence="2">Uncharacterized protein</fullName>
    </submittedName>
</protein>
<keyword evidence="1" id="KW-0472">Membrane</keyword>
<accession>F9Q4W1</accession>
<feature type="transmembrane region" description="Helical" evidence="1">
    <location>
        <begin position="18"/>
        <end position="35"/>
    </location>
</feature>
<comment type="caution">
    <text evidence="2">The sequence shown here is derived from an EMBL/GenBank/DDBJ whole genome shotgun (WGS) entry which is preliminary data.</text>
</comment>
<evidence type="ECO:0000313" key="3">
    <source>
        <dbReference type="Proteomes" id="UP000005621"/>
    </source>
</evidence>
<evidence type="ECO:0000256" key="1">
    <source>
        <dbReference type="SAM" id="Phobius"/>
    </source>
</evidence>
<name>F9Q4W1_STROR</name>